<dbReference type="AlphaFoldDB" id="A0A0D2VZ19"/>
<feature type="repeat" description="Solcar" evidence="9">
    <location>
        <begin position="74"/>
        <end position="161"/>
    </location>
</feature>
<evidence type="ECO:0000256" key="6">
    <source>
        <dbReference type="ARBA" id="ARBA00022989"/>
    </source>
</evidence>
<keyword evidence="3 10" id="KW-0813">Transport</keyword>
<evidence type="ECO:0000256" key="3">
    <source>
        <dbReference type="ARBA" id="ARBA00022448"/>
    </source>
</evidence>
<evidence type="ECO:0000313" key="14">
    <source>
        <dbReference type="Proteomes" id="UP000008743"/>
    </source>
</evidence>
<dbReference type="SUPFAM" id="SSF103506">
    <property type="entry name" value="Mitochondrial carrier"/>
    <property type="match status" value="1"/>
</dbReference>
<dbReference type="InParanoid" id="A0A0D2VZ19"/>
<dbReference type="EMBL" id="KE346373">
    <property type="protein sequence ID" value="KJE97017.1"/>
    <property type="molecule type" value="Genomic_DNA"/>
</dbReference>
<evidence type="ECO:0000256" key="7">
    <source>
        <dbReference type="ARBA" id="ARBA00023128"/>
    </source>
</evidence>
<feature type="repeat" description="Solcar" evidence="9">
    <location>
        <begin position="185"/>
        <end position="271"/>
    </location>
</feature>
<dbReference type="Pfam" id="PF00153">
    <property type="entry name" value="Mito_carr"/>
    <property type="match status" value="3"/>
</dbReference>
<dbReference type="EMBL" id="KE346373">
    <property type="protein sequence ID" value="KJE97033.1"/>
    <property type="molecule type" value="Genomic_DNA"/>
</dbReference>
<evidence type="ECO:0000256" key="11">
    <source>
        <dbReference type="SAM" id="Phobius"/>
    </source>
</evidence>
<dbReference type="OrthoDB" id="193856at2759"/>
<keyword evidence="8 9" id="KW-0472">Membrane</keyword>
<organism evidence="12 14">
    <name type="scientific">Capsaspora owczarzaki (strain ATCC 30864)</name>
    <dbReference type="NCBI Taxonomy" id="595528"/>
    <lineage>
        <taxon>Eukaryota</taxon>
        <taxon>Filasterea</taxon>
        <taxon>Capsaspora</taxon>
    </lineage>
</organism>
<evidence type="ECO:0000313" key="12">
    <source>
        <dbReference type="EMBL" id="KJE97017.1"/>
    </source>
</evidence>
<dbReference type="PANTHER" id="PTHR45624:SF10">
    <property type="entry name" value="SLC (SOLUTE CARRIER) HOMOLOG"/>
    <property type="match status" value="1"/>
</dbReference>
<dbReference type="InterPro" id="IPR018108">
    <property type="entry name" value="MCP_transmembrane"/>
</dbReference>
<dbReference type="PROSITE" id="PS50920">
    <property type="entry name" value="SOLCAR"/>
    <property type="match status" value="3"/>
</dbReference>
<feature type="transmembrane region" description="Helical" evidence="11">
    <location>
        <begin position="282"/>
        <end position="303"/>
    </location>
</feature>
<protein>
    <submittedName>
        <fullName evidence="13">Solute carrier family 25</fullName>
    </submittedName>
</protein>
<reference evidence="12" key="2">
    <citation type="submission" date="2011-02" db="EMBL/GenBank/DDBJ databases">
        <title>The Genome Sequence of Capsaspora owczarzaki ATCC 30864.</title>
        <authorList>
            <consortium name="The Broad Institute Genome Sequencing Platform"/>
            <person name="Russ C."/>
            <person name="Cuomo C."/>
            <person name="Burger G."/>
            <person name="Gray M.W."/>
            <person name="Holland P.W.H."/>
            <person name="King N."/>
            <person name="Lang F.B.F."/>
            <person name="Roger A.J."/>
            <person name="Ruiz-Trillo I."/>
            <person name="Young S.K."/>
            <person name="Zeng Q."/>
            <person name="Gargeya S."/>
            <person name="Alvarado L."/>
            <person name="Berlin A."/>
            <person name="Chapman S.B."/>
            <person name="Chen Z."/>
            <person name="Freedman E."/>
            <person name="Gellesch M."/>
            <person name="Goldberg J."/>
            <person name="Griggs A."/>
            <person name="Gujja S."/>
            <person name="Heilman E."/>
            <person name="Heiman D."/>
            <person name="Howarth C."/>
            <person name="Mehta T."/>
            <person name="Neiman D."/>
            <person name="Pearson M."/>
            <person name="Roberts A."/>
            <person name="Saif S."/>
            <person name="Shea T."/>
            <person name="Shenoy N."/>
            <person name="Sisk P."/>
            <person name="Stolte C."/>
            <person name="Sykes S."/>
            <person name="White J."/>
            <person name="Yandava C."/>
            <person name="Haas B."/>
            <person name="Nusbaum C."/>
            <person name="Birren B."/>
        </authorList>
    </citation>
    <scope>NUCLEOTIDE SEQUENCE</scope>
    <source>
        <strain evidence="12">ATCC 30864</strain>
    </source>
</reference>
<keyword evidence="5" id="KW-0677">Repeat</keyword>
<evidence type="ECO:0000256" key="4">
    <source>
        <dbReference type="ARBA" id="ARBA00022692"/>
    </source>
</evidence>
<comment type="subcellular location">
    <subcellularLocation>
        <location evidence="1">Mitochondrion membrane</location>
        <topology evidence="1">Multi-pass membrane protein</topology>
    </subcellularLocation>
</comment>
<dbReference type="InterPro" id="IPR050567">
    <property type="entry name" value="Mitochondrial_Carrier"/>
</dbReference>
<proteinExistence type="inferred from homology"/>
<dbReference type="RefSeq" id="XP_004343378.2">
    <property type="nucleotide sequence ID" value="XM_004343328.2"/>
</dbReference>
<dbReference type="GO" id="GO:0022857">
    <property type="term" value="F:transmembrane transporter activity"/>
    <property type="evidence" value="ECO:0007669"/>
    <property type="project" value="TreeGrafter"/>
</dbReference>
<keyword evidence="14" id="KW-1185">Reference proteome</keyword>
<evidence type="ECO:0000256" key="8">
    <source>
        <dbReference type="ARBA" id="ARBA00023136"/>
    </source>
</evidence>
<evidence type="ECO:0000256" key="9">
    <source>
        <dbReference type="PROSITE-ProRule" id="PRU00282"/>
    </source>
</evidence>
<dbReference type="InterPro" id="IPR023395">
    <property type="entry name" value="MCP_dom_sf"/>
</dbReference>
<sequence length="385" mass="40026">MPAAMTPVTLAQTRRTRAIRLAAAAVAATTAAGLAFTTTSTKVAYPTTPRLSTALPQPQITLQTKSVPATRAAPKPAQHLLGGTVGGIMGIVASYPFDTVKVRIQTQPPGSALYTGMVDCFRKIIKSEGALALYSGMLSPVVGVAGVKAVVFGSYGGISQWLLARKQGVVAGSEQPQQQQQPVKLSGFENALASCSAGLVATIVVTPVERVKVSMQASGGKAFKSTLDCVLSLVRTAGISGGLFKGFVPTVLREVPSYGAYFISYDMAKRAFCQPGQDVSTLSPGLLALAGGIAGVMAWVPIYPIDVIKSRIQAQPSSALVAASSGSSSRPYSGVVDCAVRSYRAEGLGVFFRGLTPTIARAFPCHAAVFLGYELTLRYTAPLFA</sequence>
<keyword evidence="7" id="KW-0496">Mitochondrion</keyword>
<evidence type="ECO:0000256" key="10">
    <source>
        <dbReference type="RuleBase" id="RU000488"/>
    </source>
</evidence>
<evidence type="ECO:0000256" key="2">
    <source>
        <dbReference type="ARBA" id="ARBA00006375"/>
    </source>
</evidence>
<dbReference type="InterPro" id="IPR002067">
    <property type="entry name" value="MCP"/>
</dbReference>
<evidence type="ECO:0000256" key="5">
    <source>
        <dbReference type="ARBA" id="ARBA00022737"/>
    </source>
</evidence>
<feature type="repeat" description="Solcar" evidence="9">
    <location>
        <begin position="282"/>
        <end position="379"/>
    </location>
</feature>
<dbReference type="Gene3D" id="1.50.40.10">
    <property type="entry name" value="Mitochondrial carrier domain"/>
    <property type="match status" value="2"/>
</dbReference>
<gene>
    <name evidence="12" type="ORF">CAOG_007504</name>
    <name evidence="13" type="ORF">CAOG_007519</name>
</gene>
<dbReference type="PRINTS" id="PR00926">
    <property type="entry name" value="MITOCARRIER"/>
</dbReference>
<comment type="similarity">
    <text evidence="2 10">Belongs to the mitochondrial carrier (TC 2.A.29) family.</text>
</comment>
<dbReference type="FunCoup" id="A0A0D2VZ19">
    <property type="interactions" value="119"/>
</dbReference>
<dbReference type="GO" id="GO:0031966">
    <property type="term" value="C:mitochondrial membrane"/>
    <property type="evidence" value="ECO:0007669"/>
    <property type="project" value="UniProtKB-SubCell"/>
</dbReference>
<keyword evidence="6 11" id="KW-1133">Transmembrane helix</keyword>
<evidence type="ECO:0000256" key="1">
    <source>
        <dbReference type="ARBA" id="ARBA00004225"/>
    </source>
</evidence>
<dbReference type="PANTHER" id="PTHR45624">
    <property type="entry name" value="MITOCHONDRIAL BASIC AMINO ACIDS TRANSPORTER-RELATED"/>
    <property type="match status" value="1"/>
</dbReference>
<evidence type="ECO:0000313" key="13">
    <source>
        <dbReference type="EMBL" id="KJE97033.1"/>
    </source>
</evidence>
<reference evidence="14" key="1">
    <citation type="submission" date="2011-02" db="EMBL/GenBank/DDBJ databases">
        <title>The Genome Sequence of Capsaspora owczarzaki ATCC 30864.</title>
        <authorList>
            <person name="Russ C."/>
            <person name="Cuomo C."/>
            <person name="Burger G."/>
            <person name="Gray M.W."/>
            <person name="Holland P.W.H."/>
            <person name="King N."/>
            <person name="Lang F.B.F."/>
            <person name="Roger A.J."/>
            <person name="Ruiz-Trillo I."/>
            <person name="Young S.K."/>
            <person name="Zeng Q."/>
            <person name="Gargeya S."/>
            <person name="Alvarado L."/>
            <person name="Berlin A."/>
            <person name="Chapman S.B."/>
            <person name="Chen Z."/>
            <person name="Freedman E."/>
            <person name="Gellesch M."/>
            <person name="Goldberg J."/>
            <person name="Griggs A."/>
            <person name="Gujja S."/>
            <person name="Heilman E."/>
            <person name="Heiman D."/>
            <person name="Howarth C."/>
            <person name="Mehta T."/>
            <person name="Neiman D."/>
            <person name="Pearson M."/>
            <person name="Roberts A."/>
            <person name="Saif S."/>
            <person name="Shea T."/>
            <person name="Shenoy N."/>
            <person name="Sisk P."/>
            <person name="Stolte C."/>
            <person name="Sykes S."/>
            <person name="White J."/>
            <person name="Yandava C."/>
            <person name="Haas B."/>
            <person name="Nusbaum C."/>
            <person name="Birren B."/>
        </authorList>
    </citation>
    <scope>NUCLEOTIDE SEQUENCE</scope>
    <source>
        <strain evidence="14">ATCC 30864</strain>
    </source>
</reference>
<dbReference type="eggNOG" id="KOG0762">
    <property type="taxonomic scope" value="Eukaryota"/>
</dbReference>
<dbReference type="Proteomes" id="UP000008743">
    <property type="component" value="Unassembled WGS sequence"/>
</dbReference>
<name>A0A0D2VZ19_CAPO3</name>
<keyword evidence="4 9" id="KW-0812">Transmembrane</keyword>
<accession>A0A0D2VZ19</accession>